<evidence type="ECO:0000259" key="5">
    <source>
        <dbReference type="Pfam" id="PF07992"/>
    </source>
</evidence>
<dbReference type="AlphaFoldDB" id="A0A077REC7"/>
<proteinExistence type="inferred from homology"/>
<keyword evidence="3" id="KW-0274">FAD</keyword>
<dbReference type="PANTHER" id="PTHR43735:SF3">
    <property type="entry name" value="FERROPTOSIS SUPPRESSOR PROTEIN 1"/>
    <property type="match status" value="1"/>
</dbReference>
<protein>
    <submittedName>
        <fullName evidence="6">Pyridine nucleotide-disulphide</fullName>
    </submittedName>
</protein>
<evidence type="ECO:0000256" key="4">
    <source>
        <dbReference type="ARBA" id="ARBA00023002"/>
    </source>
</evidence>
<dbReference type="GO" id="GO:0005737">
    <property type="term" value="C:cytoplasm"/>
    <property type="evidence" value="ECO:0007669"/>
    <property type="project" value="TreeGrafter"/>
</dbReference>
<evidence type="ECO:0000256" key="2">
    <source>
        <dbReference type="ARBA" id="ARBA00022630"/>
    </source>
</evidence>
<dbReference type="PRINTS" id="PR00411">
    <property type="entry name" value="PNDRDTASEI"/>
</dbReference>
<name>A0A077REC7_9BASI</name>
<dbReference type="GO" id="GO:0004174">
    <property type="term" value="F:electron-transferring-flavoprotein dehydrogenase activity"/>
    <property type="evidence" value="ECO:0007669"/>
    <property type="project" value="TreeGrafter"/>
</dbReference>
<sequence length="398" mass="42349">MSSDTLKNVVVVGAATAGIKVAQDLATSLPSSHRVVLIEANLVAYWPIGALRASVEPGFEDKIVHELSSTTVFGTSQTRHVVLVSTKVIDLAPHHITVNRDVSSSLPGIELLEDGKSKMTVDKVVLAVGSDYGFPSRIDPKAQTREAVLEQFRTMQKDIESAQEILVIGGGPTGVEFVGEVLEQHPNKVITLLTRGSGLVTNGKDSFKGVSDKLLSQLRALGVRIILNDSLSLDGLSTGSLGETKTFKTEKGETISADFLLLGYGGKPSTDWIKSIDPSIVDPQTGLIKVNNTFSVTAPRWESYFAVGDAANTPGLKTSFMAGQHAPLVAHNVVAAVKNEKTDKLKRAGGPPMNVILVPLGKSRGASYMGFMSVGGWMTAMVKGKSLFLSQFEACFKG</sequence>
<evidence type="ECO:0000256" key="1">
    <source>
        <dbReference type="ARBA" id="ARBA00006442"/>
    </source>
</evidence>
<dbReference type="EMBL" id="HG529707">
    <property type="protein sequence ID" value="CDI56929.1"/>
    <property type="molecule type" value="Genomic_DNA"/>
</dbReference>
<dbReference type="GO" id="GO:0050660">
    <property type="term" value="F:flavin adenine dinucleotide binding"/>
    <property type="evidence" value="ECO:0007669"/>
    <property type="project" value="TreeGrafter"/>
</dbReference>
<dbReference type="SUPFAM" id="SSF51905">
    <property type="entry name" value="FAD/NAD(P)-binding domain"/>
    <property type="match status" value="1"/>
</dbReference>
<dbReference type="InterPro" id="IPR036188">
    <property type="entry name" value="FAD/NAD-bd_sf"/>
</dbReference>
<keyword evidence="2" id="KW-0285">Flavoprotein</keyword>
<dbReference type="PANTHER" id="PTHR43735">
    <property type="entry name" value="APOPTOSIS-INDUCING FACTOR 1"/>
    <property type="match status" value="1"/>
</dbReference>
<reference evidence="6" key="1">
    <citation type="journal article" date="2014" name="Genome Biol. Evol.">
        <title>Gene Loss Rather Than Gene Gain Is Associated with a Host Jump from Monocots to Dicots in the Smut Fungus Melanopsichium pennsylvanicum.</title>
        <authorList>
            <person name="Sharma R."/>
            <person name="Mishra B."/>
            <person name="Runge F."/>
            <person name="Thines M."/>
        </authorList>
    </citation>
    <scope>NUCLEOTIDE SEQUENCE</scope>
    <source>
        <strain evidence="6">4</strain>
    </source>
</reference>
<dbReference type="Gene3D" id="3.50.50.100">
    <property type="match status" value="1"/>
</dbReference>
<evidence type="ECO:0000313" key="6">
    <source>
        <dbReference type="EMBL" id="CDI56929.1"/>
    </source>
</evidence>
<dbReference type="Pfam" id="PF07992">
    <property type="entry name" value="Pyr_redox_2"/>
    <property type="match status" value="1"/>
</dbReference>
<comment type="similarity">
    <text evidence="1">Belongs to the FAD-dependent oxidoreductase family.</text>
</comment>
<feature type="domain" description="FAD/NAD(P)-binding" evidence="5">
    <location>
        <begin position="8"/>
        <end position="317"/>
    </location>
</feature>
<accession>A0A077REC7</accession>
<dbReference type="InterPro" id="IPR023753">
    <property type="entry name" value="FAD/NAD-binding_dom"/>
</dbReference>
<evidence type="ECO:0000256" key="3">
    <source>
        <dbReference type="ARBA" id="ARBA00022827"/>
    </source>
</evidence>
<organism evidence="6">
    <name type="scientific">Melanopsichium pennsylvanicum 4</name>
    <dbReference type="NCBI Taxonomy" id="1398559"/>
    <lineage>
        <taxon>Eukaryota</taxon>
        <taxon>Fungi</taxon>
        <taxon>Dikarya</taxon>
        <taxon>Basidiomycota</taxon>
        <taxon>Ustilaginomycotina</taxon>
        <taxon>Ustilaginomycetes</taxon>
        <taxon>Ustilaginales</taxon>
        <taxon>Ustilaginaceae</taxon>
        <taxon>Melanopsichium</taxon>
    </lineage>
</organism>
<dbReference type="PRINTS" id="PR00368">
    <property type="entry name" value="FADPNR"/>
</dbReference>
<keyword evidence="4" id="KW-0560">Oxidoreductase</keyword>